<dbReference type="Proteomes" id="UP000001058">
    <property type="component" value="Unassembled WGS sequence"/>
</dbReference>
<dbReference type="GeneID" id="9624543"/>
<reference evidence="3 4" key="1">
    <citation type="journal article" date="2010" name="Science">
        <title>Genomic analysis of organismal complexity in the multicellular green alga Volvox carteri.</title>
        <authorList>
            <person name="Prochnik S.E."/>
            <person name="Umen J."/>
            <person name="Nedelcu A.M."/>
            <person name="Hallmann A."/>
            <person name="Miller S.M."/>
            <person name="Nishii I."/>
            <person name="Ferris P."/>
            <person name="Kuo A."/>
            <person name="Mitros T."/>
            <person name="Fritz-Laylin L.K."/>
            <person name="Hellsten U."/>
            <person name="Chapman J."/>
            <person name="Simakov O."/>
            <person name="Rensing S.A."/>
            <person name="Terry A."/>
            <person name="Pangilinan J."/>
            <person name="Kapitonov V."/>
            <person name="Jurka J."/>
            <person name="Salamov A."/>
            <person name="Shapiro H."/>
            <person name="Schmutz J."/>
            <person name="Grimwood J."/>
            <person name="Lindquist E."/>
            <person name="Lucas S."/>
            <person name="Grigoriev I.V."/>
            <person name="Schmitt R."/>
            <person name="Kirk D."/>
            <person name="Rokhsar D.S."/>
        </authorList>
    </citation>
    <scope>NUCLEOTIDE SEQUENCE [LARGE SCALE GENOMIC DNA]</scope>
    <source>
        <strain evidence="4">f. Nagariensis / Eve</strain>
    </source>
</reference>
<feature type="coiled-coil region" evidence="1">
    <location>
        <begin position="393"/>
        <end position="434"/>
    </location>
</feature>
<dbReference type="RefSeq" id="XP_002946417.1">
    <property type="nucleotide sequence ID" value="XM_002946371.1"/>
</dbReference>
<dbReference type="EMBL" id="GL378324">
    <property type="protein sequence ID" value="EFJ52344.1"/>
    <property type="molecule type" value="Genomic_DNA"/>
</dbReference>
<feature type="compositionally biased region" description="Basic and acidic residues" evidence="2">
    <location>
        <begin position="80"/>
        <end position="103"/>
    </location>
</feature>
<evidence type="ECO:0000313" key="3">
    <source>
        <dbReference type="EMBL" id="EFJ52344.1"/>
    </source>
</evidence>
<feature type="non-terminal residue" evidence="3">
    <location>
        <position position="453"/>
    </location>
</feature>
<gene>
    <name evidence="3" type="ORF">VOLCADRAFT_120298</name>
</gene>
<feature type="compositionally biased region" description="Low complexity" evidence="2">
    <location>
        <begin position="146"/>
        <end position="158"/>
    </location>
</feature>
<feature type="region of interest" description="Disordered" evidence="2">
    <location>
        <begin position="139"/>
        <end position="158"/>
    </location>
</feature>
<feature type="region of interest" description="Disordered" evidence="2">
    <location>
        <begin position="315"/>
        <end position="352"/>
    </location>
</feature>
<feature type="compositionally biased region" description="Polar residues" evidence="2">
    <location>
        <begin position="42"/>
        <end position="57"/>
    </location>
</feature>
<dbReference type="STRING" id="3068.D8TJB5"/>
<evidence type="ECO:0000256" key="1">
    <source>
        <dbReference type="SAM" id="Coils"/>
    </source>
</evidence>
<protein>
    <submittedName>
        <fullName evidence="3">Uncharacterized protein</fullName>
    </submittedName>
</protein>
<evidence type="ECO:0000256" key="2">
    <source>
        <dbReference type="SAM" id="MobiDB-lite"/>
    </source>
</evidence>
<dbReference type="OrthoDB" id="552964at2759"/>
<evidence type="ECO:0000313" key="4">
    <source>
        <dbReference type="Proteomes" id="UP000001058"/>
    </source>
</evidence>
<feature type="region of interest" description="Disordered" evidence="2">
    <location>
        <begin position="225"/>
        <end position="255"/>
    </location>
</feature>
<dbReference type="AlphaFoldDB" id="D8TJB5"/>
<proteinExistence type="predicted"/>
<accession>D8TJB5</accession>
<feature type="region of interest" description="Disordered" evidence="2">
    <location>
        <begin position="1"/>
        <end position="120"/>
    </location>
</feature>
<keyword evidence="1" id="KW-0175">Coiled coil</keyword>
<dbReference type="KEGG" id="vcn:VOLCADRAFT_120298"/>
<dbReference type="InParanoid" id="D8TJB5"/>
<keyword evidence="4" id="KW-1185">Reference proteome</keyword>
<name>D8TJB5_VOLCA</name>
<organism evidence="4">
    <name type="scientific">Volvox carteri f. nagariensis</name>
    <dbReference type="NCBI Taxonomy" id="3068"/>
    <lineage>
        <taxon>Eukaryota</taxon>
        <taxon>Viridiplantae</taxon>
        <taxon>Chlorophyta</taxon>
        <taxon>core chlorophytes</taxon>
        <taxon>Chlorophyceae</taxon>
        <taxon>CS clade</taxon>
        <taxon>Chlamydomonadales</taxon>
        <taxon>Volvocaceae</taxon>
        <taxon>Volvox</taxon>
    </lineage>
</organism>
<sequence length="453" mass="48506">MKTCPKAVPAEKAQQTGSARSGIPSPRRRSVAAGANGRGKDVTSSAILSIPNITKQRQVPAPAASKLGKAVSRPNSSQSCDDKDDTRQRDNGVRRDSYPRDKAVNYGIPRRPVSAAETTNLTDAGRRLLLKSTAVLYPSTSPSGKPTPAAAPPVTASTKTVSRSVSTIRDRLSATSDVCTSTVQRSMSVGKGRILANQIEQPPQQTGAKNRAAAARVGLPAMVGAPYRPVPDKRDTSAGRLRPLSAASGKSDLSMASSCKSTLTTITEGPARPIAQLSASVNSAPKPPVPKLDLGGILQRRAEEQASEPVFMVAASTEDPPQPSGSSAHPSQADKRKSGSRQTSAKEEPAEHFYLYPKVNPQEKKRIEEICRIMPKKQQVAITDLFSKMVEAQAEFKNRLAQKEEEVAQKSEEAAQWRNEAEFLRAQLAMLLSARQQEDCVEDASAQPADNQL</sequence>